<proteinExistence type="predicted"/>
<protein>
    <submittedName>
        <fullName evidence="2">Uncharacterized protein</fullName>
    </submittedName>
</protein>
<feature type="transmembrane region" description="Helical" evidence="1">
    <location>
        <begin position="311"/>
        <end position="332"/>
    </location>
</feature>
<dbReference type="Proteomes" id="UP000291933">
    <property type="component" value="Unassembled WGS sequence"/>
</dbReference>
<feature type="transmembrane region" description="Helical" evidence="1">
    <location>
        <begin position="468"/>
        <end position="492"/>
    </location>
</feature>
<gene>
    <name evidence="2" type="ORF">ET996_07095</name>
</gene>
<dbReference type="RefSeq" id="WP_131171869.1">
    <property type="nucleotide sequence ID" value="NZ_FXTL01000006.1"/>
</dbReference>
<feature type="transmembrane region" description="Helical" evidence="1">
    <location>
        <begin position="185"/>
        <end position="206"/>
    </location>
</feature>
<feature type="transmembrane region" description="Helical" evidence="1">
    <location>
        <begin position="70"/>
        <end position="94"/>
    </location>
</feature>
<evidence type="ECO:0000313" key="3">
    <source>
        <dbReference type="Proteomes" id="UP000291933"/>
    </source>
</evidence>
<keyword evidence="3" id="KW-1185">Reference proteome</keyword>
<evidence type="ECO:0000256" key="1">
    <source>
        <dbReference type="SAM" id="Phobius"/>
    </source>
</evidence>
<keyword evidence="1" id="KW-0472">Membrane</keyword>
<accession>A0A4Q9KKK6</accession>
<name>A0A4Q9KKK6_PROTD</name>
<organism evidence="2 3">
    <name type="scientific">Propioniciclava tarda</name>
    <dbReference type="NCBI Taxonomy" id="433330"/>
    <lineage>
        <taxon>Bacteria</taxon>
        <taxon>Bacillati</taxon>
        <taxon>Actinomycetota</taxon>
        <taxon>Actinomycetes</taxon>
        <taxon>Propionibacteriales</taxon>
        <taxon>Propionibacteriaceae</taxon>
        <taxon>Propioniciclava</taxon>
    </lineage>
</organism>
<feature type="transmembrane region" description="Helical" evidence="1">
    <location>
        <begin position="398"/>
        <end position="420"/>
    </location>
</feature>
<dbReference type="EMBL" id="SDMR01000007">
    <property type="protein sequence ID" value="TBT95032.1"/>
    <property type="molecule type" value="Genomic_DNA"/>
</dbReference>
<feature type="transmembrane region" description="Helical" evidence="1">
    <location>
        <begin position="32"/>
        <end position="58"/>
    </location>
</feature>
<comment type="caution">
    <text evidence="2">The sequence shown here is derived from an EMBL/GenBank/DDBJ whole genome shotgun (WGS) entry which is preliminary data.</text>
</comment>
<reference evidence="2 3" key="1">
    <citation type="submission" date="2019-01" db="EMBL/GenBank/DDBJ databases">
        <title>Lactibacter flavus gen. nov., sp. nov., a novel bacterium of the family Propionibacteriaceae isolated from raw milk and dairy products.</title>
        <authorList>
            <person name="Huptas C."/>
            <person name="Wenning M."/>
            <person name="Breitenwieser F."/>
            <person name="Doll E."/>
            <person name="Von Neubeck M."/>
            <person name="Busse H.-J."/>
            <person name="Scherer S."/>
        </authorList>
    </citation>
    <scope>NUCLEOTIDE SEQUENCE [LARGE SCALE GENOMIC DNA]</scope>
    <source>
        <strain evidence="2 3">DSM 22130</strain>
    </source>
</reference>
<feature type="transmembrane region" description="Helical" evidence="1">
    <location>
        <begin position="115"/>
        <end position="140"/>
    </location>
</feature>
<keyword evidence="1" id="KW-1133">Transmembrane helix</keyword>
<keyword evidence="1" id="KW-0812">Transmembrane</keyword>
<dbReference type="AlphaFoldDB" id="A0A4Q9KKK6"/>
<evidence type="ECO:0000313" key="2">
    <source>
        <dbReference type="EMBL" id="TBT95032.1"/>
    </source>
</evidence>
<feature type="transmembrane region" description="Helical" evidence="1">
    <location>
        <begin position="427"/>
        <end position="448"/>
    </location>
</feature>
<feature type="transmembrane region" description="Helical" evidence="1">
    <location>
        <begin position="146"/>
        <end position="173"/>
    </location>
</feature>
<feature type="transmembrane region" description="Helical" evidence="1">
    <location>
        <begin position="499"/>
        <end position="519"/>
    </location>
</feature>
<dbReference type="OrthoDB" id="138672at2"/>
<feature type="transmembrane region" description="Helical" evidence="1">
    <location>
        <begin position="244"/>
        <end position="268"/>
    </location>
</feature>
<sequence>MTLLWTLTRVQLRGLLTSIGARNTRKSKVRSAWLILALFGALAVYISSVYSFALAAMLAPTGNADLVLMLMPALGLIFAVLMGSQAAGMFVFAGRDNDLLLALPISRLTLALAKLAAVGIENLLLMACMLLPAGLAYSMHGVTPGWFWPVLILDAVLLALLATAASVLFGLGISVIRNLRQGTTIVNVAGMVLLLALVGGSAVAQVPLMERLTSNPGSVRAGVRTWLAPLAWVRDGAIDGSPGAIALLGLATVVPFAAVAWLVGRAFVALVSGASARRGTAVRVDLDALRTRSPFAALVRREAKRFFGTSIYFLNTGIGLAFLLVGAGYLLVVRSLPNEWWTVASVIAVTPATLAALAASGMLTTVTTTAPSISLEGQRLWIVKSAPLATSTILGAKLAFNVLLMAVGIVPFAIAAAIATRAGIADALLLVALPLAVGVLVAELGLIYNLVWTNLNAANDTIIVKQSAAVVVTLFSGMALVLLAAVAGLAMARPLGASAAFGLVTGVLALLALGGWTLIRTWGVRRFATLL</sequence>